<keyword evidence="2" id="KW-1185">Reference proteome</keyword>
<accession>W6U1W3</accession>
<organism evidence="1 2">
    <name type="scientific">Echinococcus granulosus</name>
    <name type="common">Hydatid tapeworm</name>
    <dbReference type="NCBI Taxonomy" id="6210"/>
    <lineage>
        <taxon>Eukaryota</taxon>
        <taxon>Metazoa</taxon>
        <taxon>Spiralia</taxon>
        <taxon>Lophotrochozoa</taxon>
        <taxon>Platyhelminthes</taxon>
        <taxon>Cestoda</taxon>
        <taxon>Eucestoda</taxon>
        <taxon>Cyclophyllidea</taxon>
        <taxon>Taeniidae</taxon>
        <taxon>Echinococcus</taxon>
        <taxon>Echinococcus granulosus group</taxon>
    </lineage>
</organism>
<dbReference type="AlphaFoldDB" id="W6U1W3"/>
<gene>
    <name evidence="1" type="ORF">EGR_10062</name>
</gene>
<evidence type="ECO:0000313" key="1">
    <source>
        <dbReference type="EMBL" id="EUB55095.1"/>
    </source>
</evidence>
<comment type="caution">
    <text evidence="1">The sequence shown here is derived from an EMBL/GenBank/DDBJ whole genome shotgun (WGS) entry which is preliminary data.</text>
</comment>
<dbReference type="EMBL" id="APAU02000186">
    <property type="protein sequence ID" value="EUB55095.1"/>
    <property type="molecule type" value="Genomic_DNA"/>
</dbReference>
<dbReference type="Proteomes" id="UP000019149">
    <property type="component" value="Unassembled WGS sequence"/>
</dbReference>
<dbReference type="OMA" id="CELMWST"/>
<dbReference type="RefSeq" id="XP_024346291.1">
    <property type="nucleotide sequence ID" value="XM_024499311.1"/>
</dbReference>
<evidence type="ECO:0000313" key="2">
    <source>
        <dbReference type="Proteomes" id="UP000019149"/>
    </source>
</evidence>
<reference evidence="1 2" key="1">
    <citation type="journal article" date="2013" name="Nat. Genet.">
        <title>The genome of the hydatid tapeworm Echinococcus granulosus.</title>
        <authorList>
            <person name="Zheng H."/>
            <person name="Zhang W."/>
            <person name="Zhang L."/>
            <person name="Zhang Z."/>
            <person name="Li J."/>
            <person name="Lu G."/>
            <person name="Zhu Y."/>
            <person name="Wang Y."/>
            <person name="Huang Y."/>
            <person name="Liu J."/>
            <person name="Kang H."/>
            <person name="Chen J."/>
            <person name="Wang L."/>
            <person name="Chen A."/>
            <person name="Yu S."/>
            <person name="Gao Z."/>
            <person name="Jin L."/>
            <person name="Gu W."/>
            <person name="Wang Z."/>
            <person name="Zhao L."/>
            <person name="Shi B."/>
            <person name="Wen H."/>
            <person name="Lin R."/>
            <person name="Jones M.K."/>
            <person name="Brejova B."/>
            <person name="Vinar T."/>
            <person name="Zhao G."/>
            <person name="McManus D.P."/>
            <person name="Chen Z."/>
            <person name="Zhou Y."/>
            <person name="Wang S."/>
        </authorList>
    </citation>
    <scope>NUCLEOTIDE SEQUENCE [LARGE SCALE GENOMIC DNA]</scope>
</reference>
<dbReference type="CTD" id="36345777"/>
<protein>
    <submittedName>
        <fullName evidence="1">Uncharacterized protein</fullName>
    </submittedName>
</protein>
<sequence length="70" mass="7509">MGAKACSEGDYYSTDALVAADFALPTHLHDHTITTTSTVLLSAASPLDADHCELMWSTRANFPDEALPSR</sequence>
<name>W6U1W3_ECHGR</name>
<dbReference type="KEGG" id="egl:EGR_10062"/>
<dbReference type="GeneID" id="36345777"/>
<proteinExistence type="predicted"/>